<evidence type="ECO:0000313" key="4">
    <source>
        <dbReference type="Proteomes" id="UP000054845"/>
    </source>
</evidence>
<dbReference type="GO" id="GO:0003964">
    <property type="term" value="F:RNA-directed DNA polymerase activity"/>
    <property type="evidence" value="ECO:0007669"/>
    <property type="project" value="UniProtKB-KW"/>
</dbReference>
<dbReference type="InterPro" id="IPR001584">
    <property type="entry name" value="Integrase_cat-core"/>
</dbReference>
<dbReference type="OrthoDB" id="3364639at2759"/>
<dbReference type="EMBL" id="CCYA01000248">
    <property type="protein sequence ID" value="CEH14711.1"/>
    <property type="molecule type" value="Genomic_DNA"/>
</dbReference>
<keyword evidence="3" id="KW-0808">Transferase</keyword>
<dbReference type="GO" id="GO:0003723">
    <property type="term" value="F:RNA binding"/>
    <property type="evidence" value="ECO:0007669"/>
    <property type="project" value="UniProtKB-KW"/>
</dbReference>
<evidence type="ECO:0000256" key="1">
    <source>
        <dbReference type="ARBA" id="ARBA00022884"/>
    </source>
</evidence>
<reference evidence="3 4" key="1">
    <citation type="submission" date="2014-09" db="EMBL/GenBank/DDBJ databases">
        <authorList>
            <person name="Magalhaes I.L.F."/>
            <person name="Oliveira U."/>
            <person name="Santos F.R."/>
            <person name="Vidigal T.H.D.A."/>
            <person name="Brescovit A.D."/>
            <person name="Santos A.J."/>
        </authorList>
    </citation>
    <scope>NUCLEOTIDE SEQUENCE [LARGE SCALE GENOMIC DNA]</scope>
</reference>
<dbReference type="Pfam" id="PF24626">
    <property type="entry name" value="SH3_Tf2-1"/>
    <property type="match status" value="1"/>
</dbReference>
<sequence>MVSYVRQYVSTCVVCQRSKPPRHAPYGLLNRPWGSVTLDFIEGLPESGDERYNSILVVVDWLTKYTVFAPCAKTTTAEQTAQLYLDKVFPFFGAPNSILSDRGSQFVSCFWRSFAVLLDGQATLSAAYHLQTDRQTERVNQVLEQYLRIYTGKHQSEWTLHLPLAQFAYNNTLHSTIGVSPLFATLGFHPKLFPSSTVAGVHDPRAAAFVQDRAKLVEACKQGIERAAASAAKYYNSGRKPLSLTVGDQVLLRTRNLTVDAPSKKLTDLLVGPFVISKRVGQRAYQLELPQTWRCHPVFHVSLLKPFRANRALRAYPQTIPDNSDLAARD</sequence>
<organism evidence="3 4">
    <name type="scientific">Ceraceosorus bombacis</name>
    <dbReference type="NCBI Taxonomy" id="401625"/>
    <lineage>
        <taxon>Eukaryota</taxon>
        <taxon>Fungi</taxon>
        <taxon>Dikarya</taxon>
        <taxon>Basidiomycota</taxon>
        <taxon>Ustilaginomycotina</taxon>
        <taxon>Exobasidiomycetes</taxon>
        <taxon>Ceraceosorales</taxon>
        <taxon>Ceraceosoraceae</taxon>
        <taxon>Ceraceosorus</taxon>
    </lineage>
</organism>
<dbReference type="STRING" id="401625.A0A0P1BFD0"/>
<dbReference type="GO" id="GO:0005634">
    <property type="term" value="C:nucleus"/>
    <property type="evidence" value="ECO:0007669"/>
    <property type="project" value="UniProtKB-ARBA"/>
</dbReference>
<evidence type="ECO:0000259" key="2">
    <source>
        <dbReference type="PROSITE" id="PS50994"/>
    </source>
</evidence>
<proteinExistence type="predicted"/>
<dbReference type="Pfam" id="PF00665">
    <property type="entry name" value="rve"/>
    <property type="match status" value="1"/>
</dbReference>
<dbReference type="FunFam" id="3.30.420.10:FF:000032">
    <property type="entry name" value="Retrovirus-related Pol polyprotein from transposon 297-like Protein"/>
    <property type="match status" value="1"/>
</dbReference>
<feature type="domain" description="Integrase catalytic" evidence="2">
    <location>
        <begin position="28"/>
        <end position="189"/>
    </location>
</feature>
<dbReference type="AlphaFoldDB" id="A0A0P1BFD0"/>
<keyword evidence="3" id="KW-0695">RNA-directed DNA polymerase</keyword>
<dbReference type="PANTHER" id="PTHR37984:SF5">
    <property type="entry name" value="PROTEIN NYNRIN-LIKE"/>
    <property type="match status" value="1"/>
</dbReference>
<dbReference type="InterPro" id="IPR036397">
    <property type="entry name" value="RNaseH_sf"/>
</dbReference>
<keyword evidence="1" id="KW-0694">RNA-binding</keyword>
<dbReference type="GO" id="GO:0015074">
    <property type="term" value="P:DNA integration"/>
    <property type="evidence" value="ECO:0007669"/>
    <property type="project" value="InterPro"/>
</dbReference>
<dbReference type="InterPro" id="IPR050951">
    <property type="entry name" value="Retrovirus_Pol_polyprotein"/>
</dbReference>
<name>A0A0P1BFD0_9BASI</name>
<evidence type="ECO:0000313" key="3">
    <source>
        <dbReference type="EMBL" id="CEH14711.1"/>
    </source>
</evidence>
<keyword evidence="4" id="KW-1185">Reference proteome</keyword>
<dbReference type="InterPro" id="IPR012337">
    <property type="entry name" value="RNaseH-like_sf"/>
</dbReference>
<accession>A0A0P1BFD0</accession>
<dbReference type="PANTHER" id="PTHR37984">
    <property type="entry name" value="PROTEIN CBG26694"/>
    <property type="match status" value="1"/>
</dbReference>
<dbReference type="PROSITE" id="PS50994">
    <property type="entry name" value="INTEGRASE"/>
    <property type="match status" value="1"/>
</dbReference>
<protein>
    <submittedName>
        <fullName evidence="3">FOG: Transposon-encoded proteins with TYA, reverse transcriptase, integrase domains in various combinations</fullName>
    </submittedName>
</protein>
<dbReference type="SUPFAM" id="SSF53098">
    <property type="entry name" value="Ribonuclease H-like"/>
    <property type="match status" value="1"/>
</dbReference>
<dbReference type="InterPro" id="IPR056924">
    <property type="entry name" value="SH3_Tf2-1"/>
</dbReference>
<dbReference type="Proteomes" id="UP000054845">
    <property type="component" value="Unassembled WGS sequence"/>
</dbReference>
<keyword evidence="3" id="KW-0548">Nucleotidyltransferase</keyword>
<dbReference type="Gene3D" id="3.30.420.10">
    <property type="entry name" value="Ribonuclease H-like superfamily/Ribonuclease H"/>
    <property type="match status" value="1"/>
</dbReference>